<evidence type="ECO:0000313" key="1">
    <source>
        <dbReference type="EMBL" id="UOE21632.1"/>
    </source>
</evidence>
<dbReference type="KEGG" id="thao:NI17_011335"/>
<dbReference type="Proteomes" id="UP000265719">
    <property type="component" value="Chromosome"/>
</dbReference>
<evidence type="ECO:0000313" key="2">
    <source>
        <dbReference type="Proteomes" id="UP000265719"/>
    </source>
</evidence>
<sequence length="226" mass="23808">MPFPADRWLTVPSTIAVLAATGCSGIADQVAESIENAARGEITEFEDLSVLCGDIGGGFPEAAARSGSGPRPTVLFFDSIAADSDTTTGYELAAPREDLAPDATPIVGWHPDSLDQTELLVCAEGHGAKEELHTCDYADDWGSGSSTLAVPMFSQEFSFTVYELATGRVVHETEMLATNGSFIGSGLTTDCPSFLQYDPQPTELYAQPNADDIHALLAETVEGKAA</sequence>
<name>A0A399G9V5_9ACTN</name>
<dbReference type="OrthoDB" id="3436340at2"/>
<keyword evidence="2" id="KW-1185">Reference proteome</keyword>
<dbReference type="PROSITE" id="PS51257">
    <property type="entry name" value="PROKAR_LIPOPROTEIN"/>
    <property type="match status" value="1"/>
</dbReference>
<dbReference type="AlphaFoldDB" id="A0A399G9V5"/>
<gene>
    <name evidence="1" type="ORF">NI17_011335</name>
</gene>
<dbReference type="RefSeq" id="WP_068690756.1">
    <property type="nucleotide sequence ID" value="NZ_CP063196.1"/>
</dbReference>
<accession>A0A399G9V5</accession>
<organism evidence="1 2">
    <name type="scientific">Thermobifida halotolerans</name>
    <dbReference type="NCBI Taxonomy" id="483545"/>
    <lineage>
        <taxon>Bacteria</taxon>
        <taxon>Bacillati</taxon>
        <taxon>Actinomycetota</taxon>
        <taxon>Actinomycetes</taxon>
        <taxon>Streptosporangiales</taxon>
        <taxon>Nocardiopsidaceae</taxon>
        <taxon>Thermobifida</taxon>
    </lineage>
</organism>
<proteinExistence type="predicted"/>
<reference evidence="1" key="1">
    <citation type="submission" date="2020-10" db="EMBL/GenBank/DDBJ databases">
        <title>De novo genome project of the cellulose decomposer Thermobifida halotolerans type strain.</title>
        <authorList>
            <person name="Nagy I."/>
            <person name="Horvath B."/>
            <person name="Kukolya J."/>
            <person name="Nagy I."/>
            <person name="Orsini M."/>
        </authorList>
    </citation>
    <scope>NUCLEOTIDE SEQUENCE</scope>
    <source>
        <strain evidence="1">DSM 44931</strain>
    </source>
</reference>
<dbReference type="EMBL" id="CP063196">
    <property type="protein sequence ID" value="UOE21632.1"/>
    <property type="molecule type" value="Genomic_DNA"/>
</dbReference>
<protein>
    <submittedName>
        <fullName evidence="1">Uncharacterized protein</fullName>
    </submittedName>
</protein>